<dbReference type="InterPro" id="IPR046219">
    <property type="entry name" value="DUF6252"/>
</dbReference>
<gene>
    <name evidence="1" type="ORF">DYBT9275_02313</name>
</gene>
<protein>
    <submittedName>
        <fullName evidence="1">Uncharacterized protein</fullName>
    </submittedName>
</protein>
<sequence length="177" mass="19742">MKKSKRKVLSLLFYLAFLLLYSCREKEVLPDSTQSGKNTFGVIIDGKTWLPKKGFGVIGDGGPPLTAGYTNHKIIGIQAKRGVVDEMIRLKIADVKSAGTYTLDDNFDGILETKYYGKEVDDEYLLFQGGKNEIIVTKLDTTNKIVSGTFNVQLKGKQNQKIINLTNGTFDAIYQDY</sequence>
<keyword evidence="2" id="KW-1185">Reference proteome</keyword>
<reference evidence="1" key="1">
    <citation type="submission" date="2021-04" db="EMBL/GenBank/DDBJ databases">
        <authorList>
            <person name="Rodrigo-Torres L."/>
            <person name="Arahal R. D."/>
            <person name="Lucena T."/>
        </authorList>
    </citation>
    <scope>NUCLEOTIDE SEQUENCE</scope>
    <source>
        <strain evidence="1">CECT 9275</strain>
    </source>
</reference>
<proteinExistence type="predicted"/>
<dbReference type="EMBL" id="CAJRAF010000002">
    <property type="protein sequence ID" value="CAG4999814.1"/>
    <property type="molecule type" value="Genomic_DNA"/>
</dbReference>
<name>A0A916NC57_9BACT</name>
<evidence type="ECO:0000313" key="2">
    <source>
        <dbReference type="Proteomes" id="UP000680038"/>
    </source>
</evidence>
<dbReference type="Proteomes" id="UP000680038">
    <property type="component" value="Unassembled WGS sequence"/>
</dbReference>
<dbReference type="Pfam" id="PF19765">
    <property type="entry name" value="DUF6252"/>
    <property type="match status" value="1"/>
</dbReference>
<dbReference type="RefSeq" id="WP_215238959.1">
    <property type="nucleotide sequence ID" value="NZ_CAJRAF010000002.1"/>
</dbReference>
<dbReference type="PROSITE" id="PS51257">
    <property type="entry name" value="PROKAR_LIPOPROTEIN"/>
    <property type="match status" value="1"/>
</dbReference>
<dbReference type="AlphaFoldDB" id="A0A916NC57"/>
<evidence type="ECO:0000313" key="1">
    <source>
        <dbReference type="EMBL" id="CAG4999814.1"/>
    </source>
</evidence>
<comment type="caution">
    <text evidence="1">The sequence shown here is derived from an EMBL/GenBank/DDBJ whole genome shotgun (WGS) entry which is preliminary data.</text>
</comment>
<organism evidence="1 2">
    <name type="scientific">Dyadobacter helix</name>
    <dbReference type="NCBI Taxonomy" id="2822344"/>
    <lineage>
        <taxon>Bacteria</taxon>
        <taxon>Pseudomonadati</taxon>
        <taxon>Bacteroidota</taxon>
        <taxon>Cytophagia</taxon>
        <taxon>Cytophagales</taxon>
        <taxon>Spirosomataceae</taxon>
        <taxon>Dyadobacter</taxon>
    </lineage>
</organism>
<accession>A0A916NC57</accession>